<name>A0A8S4QFN5_9NEOP</name>
<dbReference type="Proteomes" id="UP000838756">
    <property type="component" value="Unassembled WGS sequence"/>
</dbReference>
<comment type="caution">
    <text evidence="1">The sequence shown here is derived from an EMBL/GenBank/DDBJ whole genome shotgun (WGS) entry which is preliminary data.</text>
</comment>
<dbReference type="EMBL" id="CAKXAJ010006815">
    <property type="protein sequence ID" value="CAH2210174.1"/>
    <property type="molecule type" value="Genomic_DNA"/>
</dbReference>
<reference evidence="1" key="1">
    <citation type="submission" date="2022-03" db="EMBL/GenBank/DDBJ databases">
        <authorList>
            <person name="Lindestad O."/>
        </authorList>
    </citation>
    <scope>NUCLEOTIDE SEQUENCE</scope>
</reference>
<protein>
    <submittedName>
        <fullName evidence="1">Jg2587 protein</fullName>
    </submittedName>
</protein>
<proteinExistence type="predicted"/>
<gene>
    <name evidence="1" type="primary">jg2587</name>
    <name evidence="1" type="ORF">PAEG_LOCUS2086</name>
</gene>
<sequence>MLRKSSGVRAHLREDAEERVEDVLQELDELVVGHALQAAQRLAQRVLRVVRAPLQHAEDLLCGTTDSPNRGFGNGCEGVAKGALQFTTLRKDQLHTRSISLLEMFIVHLKTVVQ</sequence>
<evidence type="ECO:0000313" key="1">
    <source>
        <dbReference type="EMBL" id="CAH2210174.1"/>
    </source>
</evidence>
<accession>A0A8S4QFN5</accession>
<organism evidence="1 2">
    <name type="scientific">Pararge aegeria aegeria</name>
    <dbReference type="NCBI Taxonomy" id="348720"/>
    <lineage>
        <taxon>Eukaryota</taxon>
        <taxon>Metazoa</taxon>
        <taxon>Ecdysozoa</taxon>
        <taxon>Arthropoda</taxon>
        <taxon>Hexapoda</taxon>
        <taxon>Insecta</taxon>
        <taxon>Pterygota</taxon>
        <taxon>Neoptera</taxon>
        <taxon>Endopterygota</taxon>
        <taxon>Lepidoptera</taxon>
        <taxon>Glossata</taxon>
        <taxon>Ditrysia</taxon>
        <taxon>Papilionoidea</taxon>
        <taxon>Nymphalidae</taxon>
        <taxon>Satyrinae</taxon>
        <taxon>Satyrini</taxon>
        <taxon>Parargina</taxon>
        <taxon>Pararge</taxon>
    </lineage>
</organism>
<evidence type="ECO:0000313" key="2">
    <source>
        <dbReference type="Proteomes" id="UP000838756"/>
    </source>
</evidence>
<keyword evidence="2" id="KW-1185">Reference proteome</keyword>
<dbReference type="AlphaFoldDB" id="A0A8S4QFN5"/>